<dbReference type="InterPro" id="IPR011042">
    <property type="entry name" value="6-blade_b-propeller_TolB-like"/>
</dbReference>
<dbReference type="Proteomes" id="UP001431449">
    <property type="component" value="Unassembled WGS sequence"/>
</dbReference>
<sequence length="1180" mass="119832">MRSGLLLILALGAALLAAAPGHAQLDESGNAPLTGLADYSVGRRQSCAVTTAGAAWCWGGSPDGQIGDGEFDDRFSPVPVVGLDSGVRAIAAGDRSSCAVMDTGAVKCWGTNTSFGLGLPSQPSTFQSPTPVDVPGVTNVRMIRAASAGRGTCVVDNADQVTCWGSPFGGPTGINNHETPDRLSGVDRIAVGAFGGCALLGNGSVKCWGNGSSGELGYDPSVEDFRVEARTVPGLSDSTVTHIAAGWFHRCAALSSGKVRCWGQNFNGELGRGSSSELEFTPDDVVGLPTSGTARGLVAGINGSCAEWDDGRVFCWGANSLGEFATSDTESSLQARQSLLGRADFRGLQLSMQHMCALDAEDALQCWGRADNGQLGTTATTDVLLPQRIGTEQAIEMALGSQSSCSLDGSGRPRCWGEGGALANGGVLQATPADVVGAAAGQVQLAQASFSSICARNALGEVRCWGSILGGERSPGDPPIAFGGPVASISAGASHFCALLQDGSVECFGDNAIDQLGNSSAGTESAVPVAVQGLPAAAIGVASGSQHSCALLADRRVACWGANFSAQLGVDGTSLSQSPAPQIQTAFSDVEQVGAGDSHTCARRADGSIWCWGGGNFRFAALGNGDSADNTPTPTQVLGLPGAATALTVSSFGGCALVAGEGWCWGWNLHGPVGDGTSRIRHRAARILLPGVTLVQIAQTQLHTCARSDSNALYCWGWNISGQVGNGEKSFSTEPERVLIDVLAREVEDVSDAGGMGAGEEESGAEVSGSGDFVVYAARTPATGKAMPPGPQRLLRRNRLTGAVEPVSVDGAGDPLGGDAMEPSVSANGQLVVFVAPKISAKSAKLRGAWPKAGGASGFGIYMRNMLTGSTTAVANAAAAGAGTRPQISASGNAIVFGREAEAAEGNPGSMNVFRVLLTPTIGGELSVGPADCQSCKSVLPNGQTSATPSNGTSSDPVVSADGKWLAFQTSSSNYLAGGQPCPAASSTVIMRNMLTGASRAASAPIGGSCGNGGATKPSLDYAGRNVVFVSSQPLGSGDNNSGNDVYLFDAGGQLRQISRGEQGSASDEVASPRISGDGRTVVFTSPATNLDIREPDNNDSGDLYVADLRGNRLARLAKNPSGLQVSGASRTPSLPYTGRFIAFDSAATDVTANSNAAQSSVYLRSNALAAGFLFEAGFE</sequence>
<gene>
    <name evidence="3" type="ORF">M0G41_08040</name>
</gene>
<comment type="caution">
    <text evidence="3">The sequence shown here is derived from an EMBL/GenBank/DDBJ whole genome shotgun (WGS) entry which is preliminary data.</text>
</comment>
<dbReference type="InterPro" id="IPR011659">
    <property type="entry name" value="WD40"/>
</dbReference>
<dbReference type="PANTHER" id="PTHR45982">
    <property type="entry name" value="REGULATOR OF CHROMOSOME CONDENSATION"/>
    <property type="match status" value="1"/>
</dbReference>
<dbReference type="Gene3D" id="2.120.10.30">
    <property type="entry name" value="TolB, C-terminal domain"/>
    <property type="match status" value="1"/>
</dbReference>
<dbReference type="SUPFAM" id="SSF69322">
    <property type="entry name" value="Tricorn protease domain 2"/>
    <property type="match status" value="1"/>
</dbReference>
<feature type="signal peptide" evidence="2">
    <location>
        <begin position="1"/>
        <end position="23"/>
    </location>
</feature>
<accession>A0ABT0GGF6</accession>
<dbReference type="InterPro" id="IPR051553">
    <property type="entry name" value="Ran_GTPase-activating"/>
</dbReference>
<organism evidence="3 4">
    <name type="scientific">Pseudomarimonas salicorniae</name>
    <dbReference type="NCBI Taxonomy" id="2933270"/>
    <lineage>
        <taxon>Bacteria</taxon>
        <taxon>Pseudomonadati</taxon>
        <taxon>Pseudomonadota</taxon>
        <taxon>Gammaproteobacteria</taxon>
        <taxon>Lysobacterales</taxon>
        <taxon>Lysobacteraceae</taxon>
        <taxon>Pseudomarimonas</taxon>
    </lineage>
</organism>
<dbReference type="Pfam" id="PF13540">
    <property type="entry name" value="RCC1_2"/>
    <property type="match status" value="7"/>
</dbReference>
<dbReference type="Pfam" id="PF07676">
    <property type="entry name" value="PD40"/>
    <property type="match status" value="1"/>
</dbReference>
<keyword evidence="4" id="KW-1185">Reference proteome</keyword>
<protein>
    <recommendedName>
        <fullName evidence="5">Alpha-tubulin suppressor</fullName>
    </recommendedName>
</protein>
<evidence type="ECO:0000256" key="1">
    <source>
        <dbReference type="SAM" id="MobiDB-lite"/>
    </source>
</evidence>
<evidence type="ECO:0000313" key="4">
    <source>
        <dbReference type="Proteomes" id="UP001431449"/>
    </source>
</evidence>
<dbReference type="InterPro" id="IPR009091">
    <property type="entry name" value="RCC1/BLIP-II"/>
</dbReference>
<dbReference type="PANTHER" id="PTHR45982:SF1">
    <property type="entry name" value="REGULATOR OF CHROMOSOME CONDENSATION"/>
    <property type="match status" value="1"/>
</dbReference>
<keyword evidence="2" id="KW-0732">Signal</keyword>
<proteinExistence type="predicted"/>
<dbReference type="EMBL" id="JALNMH010000006">
    <property type="protein sequence ID" value="MCK7593616.1"/>
    <property type="molecule type" value="Genomic_DNA"/>
</dbReference>
<feature type="region of interest" description="Disordered" evidence="1">
    <location>
        <begin position="1059"/>
        <end position="1079"/>
    </location>
</feature>
<dbReference type="RefSeq" id="WP_248207476.1">
    <property type="nucleotide sequence ID" value="NZ_JALNMH010000006.1"/>
</dbReference>
<evidence type="ECO:0000256" key="2">
    <source>
        <dbReference type="SAM" id="SignalP"/>
    </source>
</evidence>
<reference evidence="3" key="1">
    <citation type="submission" date="2022-04" db="EMBL/GenBank/DDBJ databases">
        <title>Lysobacter sp. CAU 1642 isolated from sea sand.</title>
        <authorList>
            <person name="Kim W."/>
        </authorList>
    </citation>
    <scope>NUCLEOTIDE SEQUENCE</scope>
    <source>
        <strain evidence="3">CAU 1642</strain>
    </source>
</reference>
<evidence type="ECO:0000313" key="3">
    <source>
        <dbReference type="EMBL" id="MCK7593616.1"/>
    </source>
</evidence>
<dbReference type="PRINTS" id="PR00633">
    <property type="entry name" value="RCCNDNSATION"/>
</dbReference>
<dbReference type="InterPro" id="IPR000408">
    <property type="entry name" value="Reg_chr_condens"/>
</dbReference>
<dbReference type="Gene3D" id="2.130.10.30">
    <property type="entry name" value="Regulator of chromosome condensation 1/beta-lactamase-inhibitor protein II"/>
    <property type="match status" value="4"/>
</dbReference>
<evidence type="ECO:0008006" key="5">
    <source>
        <dbReference type="Google" id="ProtNLM"/>
    </source>
</evidence>
<dbReference type="PROSITE" id="PS50012">
    <property type="entry name" value="RCC1_3"/>
    <property type="match status" value="8"/>
</dbReference>
<feature type="chain" id="PRO_5047055799" description="Alpha-tubulin suppressor" evidence="2">
    <location>
        <begin position="24"/>
        <end position="1180"/>
    </location>
</feature>
<name>A0ABT0GGF6_9GAMM</name>
<dbReference type="SUPFAM" id="SSF50985">
    <property type="entry name" value="RCC1/BLIP-II"/>
    <property type="match status" value="2"/>
</dbReference>